<feature type="region of interest" description="Disordered" evidence="1">
    <location>
        <begin position="454"/>
        <end position="514"/>
    </location>
</feature>
<reference evidence="3" key="2">
    <citation type="submission" date="2019-06" db="EMBL/GenBank/DDBJ databases">
        <title>Genomics analysis of Aphanomyces spp. identifies a new class of oomycete effector associated with host adaptation.</title>
        <authorList>
            <person name="Gaulin E."/>
        </authorList>
    </citation>
    <scope>NUCLEOTIDE SEQUENCE</scope>
    <source>
        <strain evidence="3">CBS 578.67</strain>
    </source>
</reference>
<protein>
    <submittedName>
        <fullName evidence="4">Aste57867_23551 protein</fullName>
    </submittedName>
</protein>
<evidence type="ECO:0000313" key="5">
    <source>
        <dbReference type="Proteomes" id="UP000332933"/>
    </source>
</evidence>
<dbReference type="InterPro" id="IPR044926">
    <property type="entry name" value="RGS_subdomain_2"/>
</dbReference>
<feature type="transmembrane region" description="Helical" evidence="2">
    <location>
        <begin position="263"/>
        <end position="283"/>
    </location>
</feature>
<gene>
    <name evidence="4" type="primary">Aste57867_23551</name>
    <name evidence="3" type="ORF">As57867_023480</name>
    <name evidence="4" type="ORF">ASTE57867_23551</name>
</gene>
<dbReference type="EMBL" id="VJMH01007284">
    <property type="protein sequence ID" value="KAF0684455.1"/>
    <property type="molecule type" value="Genomic_DNA"/>
</dbReference>
<feature type="transmembrane region" description="Helical" evidence="2">
    <location>
        <begin position="31"/>
        <end position="51"/>
    </location>
</feature>
<feature type="transmembrane region" description="Helical" evidence="2">
    <location>
        <begin position="72"/>
        <end position="88"/>
    </location>
</feature>
<feature type="transmembrane region" description="Helical" evidence="2">
    <location>
        <begin position="194"/>
        <end position="214"/>
    </location>
</feature>
<reference evidence="4 5" key="1">
    <citation type="submission" date="2019-03" db="EMBL/GenBank/DDBJ databases">
        <authorList>
            <person name="Gaulin E."/>
            <person name="Dumas B."/>
        </authorList>
    </citation>
    <scope>NUCLEOTIDE SEQUENCE [LARGE SCALE GENOMIC DNA]</scope>
    <source>
        <strain evidence="4">CBS 568.67</strain>
    </source>
</reference>
<proteinExistence type="predicted"/>
<dbReference type="EMBL" id="CAADRA010007310">
    <property type="protein sequence ID" value="VFU00196.1"/>
    <property type="molecule type" value="Genomic_DNA"/>
</dbReference>
<keyword evidence="2" id="KW-0812">Transmembrane</keyword>
<evidence type="ECO:0000313" key="4">
    <source>
        <dbReference type="EMBL" id="VFU00196.1"/>
    </source>
</evidence>
<feature type="transmembrane region" description="Helical" evidence="2">
    <location>
        <begin position="148"/>
        <end position="174"/>
    </location>
</feature>
<dbReference type="SUPFAM" id="SSF48097">
    <property type="entry name" value="Regulator of G-protein signaling, RGS"/>
    <property type="match status" value="1"/>
</dbReference>
<dbReference type="Proteomes" id="UP000332933">
    <property type="component" value="Unassembled WGS sequence"/>
</dbReference>
<evidence type="ECO:0000256" key="2">
    <source>
        <dbReference type="SAM" id="Phobius"/>
    </source>
</evidence>
<evidence type="ECO:0000256" key="1">
    <source>
        <dbReference type="SAM" id="MobiDB-lite"/>
    </source>
</evidence>
<accession>A0A485LPN4</accession>
<dbReference type="AlphaFoldDB" id="A0A485LPN4"/>
<feature type="transmembrane region" description="Helical" evidence="2">
    <location>
        <begin position="94"/>
        <end position="114"/>
    </location>
</feature>
<dbReference type="OrthoDB" id="68543at2759"/>
<name>A0A485LPN4_9STRA</name>
<feature type="compositionally biased region" description="Basic and acidic residues" evidence="1">
    <location>
        <begin position="480"/>
        <end position="495"/>
    </location>
</feature>
<dbReference type="Gene3D" id="1.10.167.10">
    <property type="entry name" value="Regulator of G-protein Signalling 4, domain 2"/>
    <property type="match status" value="1"/>
</dbReference>
<keyword evidence="2" id="KW-1133">Transmembrane helix</keyword>
<keyword evidence="5" id="KW-1185">Reference proteome</keyword>
<feature type="transmembrane region" description="Helical" evidence="2">
    <location>
        <begin position="235"/>
        <end position="251"/>
    </location>
</feature>
<sequence>MRTVDGDATVCATLSANNTAINPIPTGGVMIAIYVVVVVSAYAPIVTLLYIRHRQQPSIKYRNPNEMAFTAIWAYLYVCARCFGTLYADRISCFFRYVSFGVPLNFAFVGYMFAELRVVSMFKLTELMVAHAQRKFTEDRRMGMLRSFVRSGLASVPRVLAHVVLNIPLMVLLLSQDISTCTALTCPHSLVQQMIYYFYSQLGVVVVLSIALSFGLSQVIDNFHLRRSFQLNGRLFLAFLCVYMPLTIVFLNDPVMNDNQIEIFVNVILFHIFLWIHIAQPVWDVYRSSATKSHAVVQGTVHLLDAYLHTEDGFRDFSTFAKPEFMYECVVAWKNMVDYRVAAPNHLTAIQIYDLHMAPNAPLRLDRVVPATILTRYELVFAANHKYQVSVGSATERDHKYFDMALHAIRDRFLAETLPRYQRHPLGAGWREFVEKFTMQSTFDKLVHQDIQPLQKQKTGLGPKRMPSIKPKGALVAIDSARESQEASSEIVDHKRGSHVRGTSDQSRNPPPVH</sequence>
<keyword evidence="2" id="KW-0472">Membrane</keyword>
<dbReference type="InterPro" id="IPR036305">
    <property type="entry name" value="RGS_sf"/>
</dbReference>
<evidence type="ECO:0000313" key="3">
    <source>
        <dbReference type="EMBL" id="KAF0684455.1"/>
    </source>
</evidence>
<organism evidence="4 5">
    <name type="scientific">Aphanomyces stellatus</name>
    <dbReference type="NCBI Taxonomy" id="120398"/>
    <lineage>
        <taxon>Eukaryota</taxon>
        <taxon>Sar</taxon>
        <taxon>Stramenopiles</taxon>
        <taxon>Oomycota</taxon>
        <taxon>Saprolegniomycetes</taxon>
        <taxon>Saprolegniales</taxon>
        <taxon>Verrucalvaceae</taxon>
        <taxon>Aphanomyces</taxon>
    </lineage>
</organism>